<organism evidence="5 6">
    <name type="scientific">Pseudoduganella armeniaca</name>
    <dbReference type="NCBI Taxonomy" id="2072590"/>
    <lineage>
        <taxon>Bacteria</taxon>
        <taxon>Pseudomonadati</taxon>
        <taxon>Pseudomonadota</taxon>
        <taxon>Betaproteobacteria</taxon>
        <taxon>Burkholderiales</taxon>
        <taxon>Oxalobacteraceae</taxon>
        <taxon>Telluria group</taxon>
        <taxon>Pseudoduganella</taxon>
    </lineage>
</organism>
<proteinExistence type="predicted"/>
<dbReference type="GO" id="GO:0004757">
    <property type="term" value="F:sepiapterin reductase (NADP+) activity"/>
    <property type="evidence" value="ECO:0007669"/>
    <property type="project" value="TreeGrafter"/>
</dbReference>
<sequence>MIKAIVTGHSRGLGAGVAAALLRRGAAVLGIARGANGALAAQGMQEVALDLADAGAVAAWLDSGTLAHFLADATTAVLVNNAGVVTPVGPPGRQGAGALAQAVAINVTAALQLADAFVAATARCPDRRIVHVSSGAGRHPYAGWSAYCATKAALDMHAQAVAQDAVPGLRIASVAPGVIDTAMQAHIRGVEQRDFPALARFVALRREGGLAAADETGARLVDYLLRAQFGDVVLSDLRELGQG</sequence>
<evidence type="ECO:0000256" key="2">
    <source>
        <dbReference type="ARBA" id="ARBA00022490"/>
    </source>
</evidence>
<evidence type="ECO:0000313" key="5">
    <source>
        <dbReference type="EMBL" id="AVR96880.1"/>
    </source>
</evidence>
<evidence type="ECO:0000256" key="1">
    <source>
        <dbReference type="ARBA" id="ARBA00004496"/>
    </source>
</evidence>
<dbReference type="SUPFAM" id="SSF51735">
    <property type="entry name" value="NAD(P)-binding Rossmann-fold domains"/>
    <property type="match status" value="1"/>
</dbReference>
<dbReference type="InterPro" id="IPR036291">
    <property type="entry name" value="NAD(P)-bd_dom_sf"/>
</dbReference>
<reference evidence="5 6" key="1">
    <citation type="submission" date="2018-03" db="EMBL/GenBank/DDBJ databases">
        <title>Massilia armeniaca sp. nov., isolated from desert soil.</title>
        <authorList>
            <person name="Huang H."/>
            <person name="Ren M."/>
        </authorList>
    </citation>
    <scope>NUCLEOTIDE SEQUENCE [LARGE SCALE GENOMIC DNA]</scope>
    <source>
        <strain evidence="5 6">ZMN-3</strain>
    </source>
</reference>
<dbReference type="GO" id="GO:0006729">
    <property type="term" value="P:tetrahydrobiopterin biosynthetic process"/>
    <property type="evidence" value="ECO:0007669"/>
    <property type="project" value="TreeGrafter"/>
</dbReference>
<dbReference type="Gene3D" id="3.40.50.720">
    <property type="entry name" value="NAD(P)-binding Rossmann-like Domain"/>
    <property type="match status" value="1"/>
</dbReference>
<dbReference type="InterPro" id="IPR051721">
    <property type="entry name" value="Biopterin_syn/organic_redct"/>
</dbReference>
<dbReference type="Proteomes" id="UP000240505">
    <property type="component" value="Chromosome"/>
</dbReference>
<dbReference type="EMBL" id="CP028324">
    <property type="protein sequence ID" value="AVR96880.1"/>
    <property type="molecule type" value="Genomic_DNA"/>
</dbReference>
<dbReference type="PANTHER" id="PTHR44085">
    <property type="entry name" value="SEPIAPTERIN REDUCTASE"/>
    <property type="match status" value="1"/>
</dbReference>
<protein>
    <submittedName>
        <fullName evidence="5">Short-chain dehydrogenase</fullName>
    </submittedName>
</protein>
<gene>
    <name evidence="5" type="ORF">C9I28_15310</name>
</gene>
<keyword evidence="3" id="KW-0521">NADP</keyword>
<dbReference type="OrthoDB" id="9794387at2"/>
<keyword evidence="2" id="KW-0963">Cytoplasm</keyword>
<accession>A0A2R4CBL6</accession>
<dbReference type="GO" id="GO:0005737">
    <property type="term" value="C:cytoplasm"/>
    <property type="evidence" value="ECO:0007669"/>
    <property type="project" value="UniProtKB-SubCell"/>
</dbReference>
<keyword evidence="6" id="KW-1185">Reference proteome</keyword>
<dbReference type="RefSeq" id="WP_107142229.1">
    <property type="nucleotide sequence ID" value="NZ_CP028324.1"/>
</dbReference>
<dbReference type="PRINTS" id="PR00081">
    <property type="entry name" value="GDHRDH"/>
</dbReference>
<dbReference type="Pfam" id="PF00106">
    <property type="entry name" value="adh_short"/>
    <property type="match status" value="1"/>
</dbReference>
<dbReference type="NCBIfam" id="NF005436">
    <property type="entry name" value="PRK07023.1"/>
    <property type="match status" value="1"/>
</dbReference>
<dbReference type="KEGG" id="masz:C9I28_15310"/>
<dbReference type="InterPro" id="IPR002347">
    <property type="entry name" value="SDR_fam"/>
</dbReference>
<evidence type="ECO:0000256" key="3">
    <source>
        <dbReference type="ARBA" id="ARBA00022857"/>
    </source>
</evidence>
<evidence type="ECO:0000313" key="6">
    <source>
        <dbReference type="Proteomes" id="UP000240505"/>
    </source>
</evidence>
<keyword evidence="4" id="KW-0560">Oxidoreductase</keyword>
<name>A0A2R4CBL6_9BURK</name>
<evidence type="ECO:0000256" key="4">
    <source>
        <dbReference type="ARBA" id="ARBA00023002"/>
    </source>
</evidence>
<dbReference type="PANTHER" id="PTHR44085:SF2">
    <property type="entry name" value="SEPIAPTERIN REDUCTASE"/>
    <property type="match status" value="1"/>
</dbReference>
<dbReference type="AlphaFoldDB" id="A0A2R4CBL6"/>
<comment type="subcellular location">
    <subcellularLocation>
        <location evidence="1">Cytoplasm</location>
    </subcellularLocation>
</comment>